<dbReference type="PIRSF" id="PIRSF007398">
    <property type="entry name" value="Sll0148_caspase"/>
    <property type="match status" value="1"/>
</dbReference>
<keyword evidence="3" id="KW-1185">Reference proteome</keyword>
<proteinExistence type="predicted"/>
<dbReference type="GO" id="GO:0005737">
    <property type="term" value="C:cytoplasm"/>
    <property type="evidence" value="ECO:0007669"/>
    <property type="project" value="TreeGrafter"/>
</dbReference>
<evidence type="ECO:0000313" key="2">
    <source>
        <dbReference type="EMBL" id="OKH25589.1"/>
    </source>
</evidence>
<dbReference type="OrthoDB" id="505527at2"/>
<reference evidence="2 3" key="1">
    <citation type="submission" date="2016-11" db="EMBL/GenBank/DDBJ databases">
        <title>Draft Genome Sequences of Nine Cyanobacterial Strains from Diverse Habitats.</title>
        <authorList>
            <person name="Zhu T."/>
            <person name="Hou S."/>
            <person name="Lu X."/>
            <person name="Hess W.R."/>
        </authorList>
    </citation>
    <scope>NUCLEOTIDE SEQUENCE [LARGE SCALE GENOMIC DNA]</scope>
    <source>
        <strain evidence="2 3">NIES-593</strain>
    </source>
</reference>
<dbReference type="InterPro" id="IPR050452">
    <property type="entry name" value="Metacaspase"/>
</dbReference>
<protein>
    <recommendedName>
        <fullName evidence="1">Peptidase C14 caspase domain-containing protein</fullName>
    </recommendedName>
</protein>
<dbReference type="PANTHER" id="PTHR48104:SF30">
    <property type="entry name" value="METACASPASE-1"/>
    <property type="match status" value="1"/>
</dbReference>
<organism evidence="2 3">
    <name type="scientific">Hydrococcus rivularis NIES-593</name>
    <dbReference type="NCBI Taxonomy" id="1921803"/>
    <lineage>
        <taxon>Bacteria</taxon>
        <taxon>Bacillati</taxon>
        <taxon>Cyanobacteriota</taxon>
        <taxon>Cyanophyceae</taxon>
        <taxon>Pleurocapsales</taxon>
        <taxon>Hydrococcaceae</taxon>
        <taxon>Hydrococcus</taxon>
    </lineage>
</organism>
<evidence type="ECO:0000313" key="3">
    <source>
        <dbReference type="Proteomes" id="UP000186868"/>
    </source>
</evidence>
<accession>A0A1U7HPV1</accession>
<dbReference type="GO" id="GO:0004197">
    <property type="term" value="F:cysteine-type endopeptidase activity"/>
    <property type="evidence" value="ECO:0007669"/>
    <property type="project" value="InterPro"/>
</dbReference>
<dbReference type="PROSITE" id="PS51318">
    <property type="entry name" value="TAT"/>
    <property type="match status" value="1"/>
</dbReference>
<sequence length="758" mass="81747">MGSNRRTFLQKAGLGVLTLGVSHSRLSLAINRYHQTLAAPTPRKLALLVGINEYPDSTSLKGCLTDVELQQELLVHRFGFKAQDILTLTGQQARREAIESAFLEHLIEQATPGDVVIFHFSGYGRQVKVPETVDESYRLVNSLMPSDSILTTKGTPATNDLLEETLLLLGRSLATDKVTFVLDTSYCSTGRLLQGNLRVRSFPTLAENPNPEELATQEQLQRRLNATSPTWKSTGTSRSGTILSAAGRERMATEIAIDGLNAGLFTHTLTQYLWQVAPASRILVAMTRTAEQMAVAIGMCQEPQQISGDKQPLLTYYLMPENPIGAEGVITRLEDDRAVEILLAGLPAYVLAHYGLNSCLTVVPSPDSKEVVVQIRSREGLKAKAKLLEAPDERPMPLKVGQLLQESIRILPRHLSLTVALDPSLERIERVDATSALASVAAVAGAIAAGEQAADCVLSKVRAADSSGTTLASTQDNPSAALGWEGYGLLSAGGVALANAKGSSSEAIKSAIARLEPQFKQLLAVKWWRLTANEGSSNLAVSATLEIAGKPPQAFIRRDTRRQAFGADNSSLPASTTSVGETAVLPRLPIGTQIQYRLENLSDRPIYFLLLGIDSGGGAIALHAPRRERESLPTETSSKLKERCLIPGEQLVVPNPTASVNWLVSAPTGLAEMHVVCAYAPFVKTVEALGSKEYLKGDREQIFNVPNPLEVALALLQDLHDASAVKSEIIGSLTDVYALDTKAWATLSFVYQVVSSRQ</sequence>
<evidence type="ECO:0000259" key="1">
    <source>
        <dbReference type="Pfam" id="PF00656"/>
    </source>
</evidence>
<dbReference type="PANTHER" id="PTHR48104">
    <property type="entry name" value="METACASPASE-4"/>
    <property type="match status" value="1"/>
</dbReference>
<dbReference type="EMBL" id="MRCB01000003">
    <property type="protein sequence ID" value="OKH25589.1"/>
    <property type="molecule type" value="Genomic_DNA"/>
</dbReference>
<gene>
    <name evidence="2" type="ORF">NIES593_04440</name>
</gene>
<dbReference type="RefSeq" id="WP_073598432.1">
    <property type="nucleotide sequence ID" value="NZ_MRCB01000003.1"/>
</dbReference>
<comment type="caution">
    <text evidence="2">The sequence shown here is derived from an EMBL/GenBank/DDBJ whole genome shotgun (WGS) entry which is preliminary data.</text>
</comment>
<dbReference type="InterPro" id="IPR029030">
    <property type="entry name" value="Caspase-like_dom_sf"/>
</dbReference>
<dbReference type="InterPro" id="IPR011189">
    <property type="entry name" value="UCP_caspase_lke"/>
</dbReference>
<name>A0A1U7HPV1_9CYAN</name>
<dbReference type="SUPFAM" id="SSF52129">
    <property type="entry name" value="Caspase-like"/>
    <property type="match status" value="1"/>
</dbReference>
<dbReference type="GO" id="GO:0006508">
    <property type="term" value="P:proteolysis"/>
    <property type="evidence" value="ECO:0007669"/>
    <property type="project" value="InterPro"/>
</dbReference>
<feature type="domain" description="Peptidase C14 caspase" evidence="1">
    <location>
        <begin position="43"/>
        <end position="305"/>
    </location>
</feature>
<dbReference type="Pfam" id="PF00656">
    <property type="entry name" value="Peptidase_C14"/>
    <property type="match status" value="1"/>
</dbReference>
<dbReference type="AlphaFoldDB" id="A0A1U7HPV1"/>
<dbReference type="STRING" id="1921803.NIES593_04440"/>
<dbReference type="Proteomes" id="UP000186868">
    <property type="component" value="Unassembled WGS sequence"/>
</dbReference>
<dbReference type="InterPro" id="IPR011600">
    <property type="entry name" value="Pept_C14_caspase"/>
</dbReference>
<dbReference type="Gene3D" id="3.40.50.1460">
    <property type="match status" value="1"/>
</dbReference>
<dbReference type="InterPro" id="IPR006311">
    <property type="entry name" value="TAT_signal"/>
</dbReference>